<organism evidence="1 2">
    <name type="scientific">Chenopodium quinoa</name>
    <name type="common">Quinoa</name>
    <dbReference type="NCBI Taxonomy" id="63459"/>
    <lineage>
        <taxon>Eukaryota</taxon>
        <taxon>Viridiplantae</taxon>
        <taxon>Streptophyta</taxon>
        <taxon>Embryophyta</taxon>
        <taxon>Tracheophyta</taxon>
        <taxon>Spermatophyta</taxon>
        <taxon>Magnoliopsida</taxon>
        <taxon>eudicotyledons</taxon>
        <taxon>Gunneridae</taxon>
        <taxon>Pentapetalae</taxon>
        <taxon>Caryophyllales</taxon>
        <taxon>Chenopodiaceae</taxon>
        <taxon>Chenopodioideae</taxon>
        <taxon>Atripliceae</taxon>
        <taxon>Chenopodium</taxon>
    </lineage>
</organism>
<dbReference type="Proteomes" id="UP000596660">
    <property type="component" value="Unplaced"/>
</dbReference>
<name>A0A803MLE0_CHEQI</name>
<dbReference type="OMA" id="KWEMEEV"/>
<dbReference type="InterPro" id="IPR021109">
    <property type="entry name" value="Peptidase_aspartic_dom_sf"/>
</dbReference>
<reference evidence="1" key="2">
    <citation type="submission" date="2021-03" db="UniProtKB">
        <authorList>
            <consortium name="EnsemblPlants"/>
        </authorList>
    </citation>
    <scope>IDENTIFICATION</scope>
</reference>
<accession>A0A803MLE0</accession>
<dbReference type="AlphaFoldDB" id="A0A803MLE0"/>
<keyword evidence="2" id="KW-1185">Reference proteome</keyword>
<protein>
    <submittedName>
        <fullName evidence="1">Uncharacterized protein</fullName>
    </submittedName>
</protein>
<reference evidence="1" key="1">
    <citation type="journal article" date="2017" name="Nature">
        <title>The genome of Chenopodium quinoa.</title>
        <authorList>
            <person name="Jarvis D.E."/>
            <person name="Ho Y.S."/>
            <person name="Lightfoot D.J."/>
            <person name="Schmoeckel S.M."/>
            <person name="Li B."/>
            <person name="Borm T.J.A."/>
            <person name="Ohyanagi H."/>
            <person name="Mineta K."/>
            <person name="Michell C.T."/>
            <person name="Saber N."/>
            <person name="Kharbatia N.M."/>
            <person name="Rupper R.R."/>
            <person name="Sharp A.R."/>
            <person name="Dally N."/>
            <person name="Boughton B.A."/>
            <person name="Woo Y.H."/>
            <person name="Gao G."/>
            <person name="Schijlen E.G.W.M."/>
            <person name="Guo X."/>
            <person name="Momin A.A."/>
            <person name="Negrao S."/>
            <person name="Al-Babili S."/>
            <person name="Gehring C."/>
            <person name="Roessner U."/>
            <person name="Jung C."/>
            <person name="Murphy K."/>
            <person name="Arold S.T."/>
            <person name="Gojobori T."/>
            <person name="van der Linden C.G."/>
            <person name="van Loo E.N."/>
            <person name="Jellen E.N."/>
            <person name="Maughan P.J."/>
            <person name="Tester M."/>
        </authorList>
    </citation>
    <scope>NUCLEOTIDE SEQUENCE [LARGE SCALE GENOMIC DNA]</scope>
    <source>
        <strain evidence="1">cv. PI 614886</strain>
    </source>
</reference>
<evidence type="ECO:0000313" key="2">
    <source>
        <dbReference type="Proteomes" id="UP000596660"/>
    </source>
</evidence>
<dbReference type="Pfam" id="PF08284">
    <property type="entry name" value="RVP_2"/>
    <property type="match status" value="1"/>
</dbReference>
<dbReference type="SUPFAM" id="SSF50630">
    <property type="entry name" value="Acid proteases"/>
    <property type="match status" value="1"/>
</dbReference>
<dbReference type="EnsemblPlants" id="AUR62031752-RA">
    <property type="protein sequence ID" value="AUR62031752-RA:cds"/>
    <property type="gene ID" value="AUR62031752"/>
</dbReference>
<dbReference type="CDD" id="cd00303">
    <property type="entry name" value="retropepsin_like"/>
    <property type="match status" value="1"/>
</dbReference>
<dbReference type="InterPro" id="IPR032567">
    <property type="entry name" value="RTL1-rel"/>
</dbReference>
<proteinExistence type="predicted"/>
<dbReference type="Gene3D" id="2.40.70.10">
    <property type="entry name" value="Acid Proteases"/>
    <property type="match status" value="1"/>
</dbReference>
<dbReference type="PANTHER" id="PTHR15503">
    <property type="entry name" value="LDOC1 RELATED"/>
    <property type="match status" value="1"/>
</dbReference>
<dbReference type="PANTHER" id="PTHR15503:SF40">
    <property type="match status" value="1"/>
</dbReference>
<evidence type="ECO:0000313" key="1">
    <source>
        <dbReference type="EnsemblPlants" id="AUR62031752-RA:cds"/>
    </source>
</evidence>
<sequence length="179" mass="20587">MDGYCSFNTMMMMEQHGKKPLHILLDSGSTHDFIDTPTAFKLNCKVEKVSPIWVKVADGGQLRYDAMTKRFEWMMQGYTFQADMLLLPLNGSDIVLGIHWFSTLGPFLWDFRNLTMELKQDNKKVKLRGAAKKKVKGILPELQELKSTKMEKLLTDYSDVFEAPTGLPPAREKFDHRIP</sequence>
<dbReference type="Gramene" id="AUR62031752-RA">
    <property type="protein sequence ID" value="AUR62031752-RA:cds"/>
    <property type="gene ID" value="AUR62031752"/>
</dbReference>